<proteinExistence type="predicted"/>
<dbReference type="EMBL" id="AP019781">
    <property type="protein sequence ID" value="BBL68219.1"/>
    <property type="molecule type" value="Genomic_DNA"/>
</dbReference>
<gene>
    <name evidence="1" type="ORF">MchiMG62_14000</name>
</gene>
<organism evidence="1 2">
    <name type="scientific">Methanoculleus chikugoensis</name>
    <dbReference type="NCBI Taxonomy" id="118126"/>
    <lineage>
        <taxon>Archaea</taxon>
        <taxon>Methanobacteriati</taxon>
        <taxon>Methanobacteriota</taxon>
        <taxon>Stenosarchaea group</taxon>
        <taxon>Methanomicrobia</taxon>
        <taxon>Methanomicrobiales</taxon>
        <taxon>Methanomicrobiaceae</taxon>
        <taxon>Methanoculleus</taxon>
    </lineage>
</organism>
<keyword evidence="2" id="KW-1185">Reference proteome</keyword>
<protein>
    <submittedName>
        <fullName evidence="1">Uncharacterized protein</fullName>
    </submittedName>
</protein>
<reference evidence="1 2" key="1">
    <citation type="submission" date="2019-06" db="EMBL/GenBank/DDBJ databases">
        <title>Complete genome sequence of Methanoculleus chikugoensis strain MG62.</title>
        <authorList>
            <person name="Asakawa S."/>
            <person name="Dianou D."/>
        </authorList>
    </citation>
    <scope>NUCLEOTIDE SEQUENCE [LARGE SCALE GENOMIC DNA]</scope>
    <source>
        <strain evidence="1 2">MG62</strain>
    </source>
</reference>
<dbReference type="Proteomes" id="UP000824969">
    <property type="component" value="Chromosome"/>
</dbReference>
<name>A0ABN5XHL7_9EURY</name>
<evidence type="ECO:0000313" key="1">
    <source>
        <dbReference type="EMBL" id="BBL68219.1"/>
    </source>
</evidence>
<accession>A0ABN5XHL7</accession>
<sequence>MVSPASCSLIYRRSLKDRHRTVYSRLHPPRPEPPGYRDTPAVAGSLVPVIVAGLWPESNSLPKGEDPDVRSPENVRLPHRANTTAGAFNAGTPSLPQGPG</sequence>
<evidence type="ECO:0000313" key="2">
    <source>
        <dbReference type="Proteomes" id="UP000824969"/>
    </source>
</evidence>